<proteinExistence type="predicted"/>
<keyword evidence="2" id="KW-1133">Transmembrane helix</keyword>
<evidence type="ECO:0000256" key="2">
    <source>
        <dbReference type="SAM" id="Phobius"/>
    </source>
</evidence>
<evidence type="ECO:0000313" key="4">
    <source>
        <dbReference type="Proteomes" id="UP000637061"/>
    </source>
</evidence>
<dbReference type="Pfam" id="PF07963">
    <property type="entry name" value="N_methyl"/>
    <property type="match status" value="1"/>
</dbReference>
<feature type="region of interest" description="Disordered" evidence="1">
    <location>
        <begin position="44"/>
        <end position="81"/>
    </location>
</feature>
<dbReference type="Proteomes" id="UP000637061">
    <property type="component" value="Unassembled WGS sequence"/>
</dbReference>
<dbReference type="EMBL" id="JAEHTE010000015">
    <property type="protein sequence ID" value="MBI6885177.1"/>
    <property type="molecule type" value="Genomic_DNA"/>
</dbReference>
<evidence type="ECO:0000313" key="3">
    <source>
        <dbReference type="EMBL" id="MBI6885177.1"/>
    </source>
</evidence>
<dbReference type="AlphaFoldDB" id="A0A8I1EFM0"/>
<dbReference type="PROSITE" id="PS00409">
    <property type="entry name" value="PROKAR_NTER_METHYL"/>
    <property type="match status" value="1"/>
</dbReference>
<reference evidence="3" key="1">
    <citation type="submission" date="2020-12" db="EMBL/GenBank/DDBJ databases">
        <title>Enhanced detection system for hospital associated transmission using whole genome sequencing surveillance.</title>
        <authorList>
            <person name="Harrison L.H."/>
            <person name="Van Tyne D."/>
            <person name="Marsh J.W."/>
            <person name="Griffith M.P."/>
            <person name="Snyder D.J."/>
            <person name="Cooper V.S."/>
            <person name="Mustapha M."/>
        </authorList>
    </citation>
    <scope>NUCLEOTIDE SEQUENCE</scope>
    <source>
        <strain evidence="3">PSB00042</strain>
    </source>
</reference>
<name>A0A8I1EFM0_PSEPU</name>
<gene>
    <name evidence="3" type="ORF">JEU22_14775</name>
</gene>
<protein>
    <submittedName>
        <fullName evidence="3">Type II secretion system protein</fullName>
    </submittedName>
</protein>
<sequence length="81" mass="8564">MKRLGREKGFTLIEIILVMGILWVILMGVMLSFDGANKDAKIAKARTGEANPGVSSPSAAPMPASNQHGLPVRPRGSSDGF</sequence>
<feature type="transmembrane region" description="Helical" evidence="2">
    <location>
        <begin position="12"/>
        <end position="33"/>
    </location>
</feature>
<dbReference type="InterPro" id="IPR012902">
    <property type="entry name" value="N_methyl_site"/>
</dbReference>
<comment type="caution">
    <text evidence="3">The sequence shown here is derived from an EMBL/GenBank/DDBJ whole genome shotgun (WGS) entry which is preliminary data.</text>
</comment>
<feature type="compositionally biased region" description="Low complexity" evidence="1">
    <location>
        <begin position="55"/>
        <end position="65"/>
    </location>
</feature>
<accession>A0A8I1EFM0</accession>
<evidence type="ECO:0000256" key="1">
    <source>
        <dbReference type="SAM" id="MobiDB-lite"/>
    </source>
</evidence>
<keyword evidence="2" id="KW-0472">Membrane</keyword>
<keyword evidence="2" id="KW-0812">Transmembrane</keyword>
<organism evidence="3 4">
    <name type="scientific">Pseudomonas putida</name>
    <name type="common">Arthrobacter siderocapsulatus</name>
    <dbReference type="NCBI Taxonomy" id="303"/>
    <lineage>
        <taxon>Bacteria</taxon>
        <taxon>Pseudomonadati</taxon>
        <taxon>Pseudomonadota</taxon>
        <taxon>Gammaproteobacteria</taxon>
        <taxon>Pseudomonadales</taxon>
        <taxon>Pseudomonadaceae</taxon>
        <taxon>Pseudomonas</taxon>
    </lineage>
</organism>